<feature type="region of interest" description="Disordered" evidence="1">
    <location>
        <begin position="768"/>
        <end position="788"/>
    </location>
</feature>
<dbReference type="EMBL" id="SSMQ01000015">
    <property type="protein sequence ID" value="TKD07943.1"/>
    <property type="molecule type" value="Genomic_DNA"/>
</dbReference>
<dbReference type="PANTHER" id="PTHR14136">
    <property type="entry name" value="BTB_POZ DOMAIN-CONTAINING PROTEIN KCTD9"/>
    <property type="match status" value="1"/>
</dbReference>
<dbReference type="InterPro" id="IPR001646">
    <property type="entry name" value="5peptide_repeat"/>
</dbReference>
<dbReference type="Gene3D" id="2.160.20.80">
    <property type="entry name" value="E3 ubiquitin-protein ligase SopA"/>
    <property type="match status" value="3"/>
</dbReference>
<dbReference type="OrthoDB" id="156143at2"/>
<evidence type="ECO:0000313" key="2">
    <source>
        <dbReference type="EMBL" id="TKD07943.1"/>
    </source>
</evidence>
<name>A0A4U1JCB8_9BACT</name>
<sequence>MKGASIMKRLIFAGKVALHNPTHGYLQMHVEGVAGRYVVNGGREINERSTFCRYYDRDNPDRWYISSPVYGLFWKFQPAGSEQLIAAFDDEPNESFALLPIPGDAEGRVHIIHKDGDVFFTHGAFAPPNQHLAVAPLRSPVPFTVISVTAGFDELRNYDEELWINADLSGVDFRGFADLLVALRLDPSGWRGTNLRMANFSGIDMRPIHLPSDVYFPEARLVDTIFDGRSLRDANLDGAHLIGASLQQVDLSNASMMRTIFNGANLSGAQFAKRPKFSHDPVNDTPMGLMDRTQFAGATLTAPFFEDWSYLNMRQANLRFAEGDSRDLSGLAAEGALLGGVNLSKCNLHGARFTRGNLSGANLDTANLTEANLDNCDLTGATMSHADLSRSSLQEARLRKATLASARLVGANCRAAQLGAAESLFTFPAQMRALLSRGDRVAELREGFAAHGVALAASAHLTVRDPERTWLLASDEERYLLSLDESGSIRVYRYLGVDQAAVLSGAYMPDADFNHANLFAVNMSGAHWYGAGAKADYAILEEIEASNANLGEINLQMAELRGARLSNAILANANLGHAKLGISVSGQQSSLVQALLVGANCALADLGNAVLHNAAVAVEAQSDGARLNGVPLFHMATDLAADLDEGKLSEGIKSACRAAGYPLADDATIEVRRAGTHWDISNGSSSDVLIGRGYANLGILRKNDALHVYGSAIWIKRLGGGGGAVETITFRYEATKLSEQEFNASTTCPNGRNLETNQSSGLSWEQMMTADQPPAPPSCIPGPGHWCP</sequence>
<keyword evidence="3" id="KW-1185">Reference proteome</keyword>
<dbReference type="AlphaFoldDB" id="A0A4U1JCB8"/>
<accession>A0A4U1JCB8</accession>
<dbReference type="Proteomes" id="UP000309215">
    <property type="component" value="Unassembled WGS sequence"/>
</dbReference>
<proteinExistence type="predicted"/>
<protein>
    <recommendedName>
        <fullName evidence="4">Pentapeptide repeat-containing protein</fullName>
    </recommendedName>
</protein>
<reference evidence="2 3" key="1">
    <citation type="submission" date="2019-04" db="EMBL/GenBank/DDBJ databases">
        <authorList>
            <person name="Li Y."/>
            <person name="Wang J."/>
        </authorList>
    </citation>
    <scope>NUCLEOTIDE SEQUENCE [LARGE SCALE GENOMIC DNA]</scope>
    <source>
        <strain evidence="2 3">DSM 14668</strain>
    </source>
</reference>
<dbReference type="PANTHER" id="PTHR14136:SF17">
    <property type="entry name" value="BTB_POZ DOMAIN-CONTAINING PROTEIN KCTD9"/>
    <property type="match status" value="1"/>
</dbReference>
<dbReference type="Pfam" id="PF00805">
    <property type="entry name" value="Pentapeptide"/>
    <property type="match status" value="5"/>
</dbReference>
<gene>
    <name evidence="2" type="ORF">E8A74_16805</name>
</gene>
<evidence type="ECO:0008006" key="4">
    <source>
        <dbReference type="Google" id="ProtNLM"/>
    </source>
</evidence>
<dbReference type="InterPro" id="IPR051082">
    <property type="entry name" value="Pentapeptide-BTB/POZ_domain"/>
</dbReference>
<dbReference type="SUPFAM" id="SSF141571">
    <property type="entry name" value="Pentapeptide repeat-like"/>
    <property type="match status" value="3"/>
</dbReference>
<comment type="caution">
    <text evidence="2">The sequence shown here is derived from an EMBL/GenBank/DDBJ whole genome shotgun (WGS) entry which is preliminary data.</text>
</comment>
<evidence type="ECO:0000313" key="3">
    <source>
        <dbReference type="Proteomes" id="UP000309215"/>
    </source>
</evidence>
<organism evidence="2 3">
    <name type="scientific">Polyangium fumosum</name>
    <dbReference type="NCBI Taxonomy" id="889272"/>
    <lineage>
        <taxon>Bacteria</taxon>
        <taxon>Pseudomonadati</taxon>
        <taxon>Myxococcota</taxon>
        <taxon>Polyangia</taxon>
        <taxon>Polyangiales</taxon>
        <taxon>Polyangiaceae</taxon>
        <taxon>Polyangium</taxon>
    </lineage>
</organism>
<evidence type="ECO:0000256" key="1">
    <source>
        <dbReference type="SAM" id="MobiDB-lite"/>
    </source>
</evidence>